<gene>
    <name evidence="3" type="ORF">NDK47_02340</name>
</gene>
<accession>A0ABY4WHL3</accession>
<dbReference type="EMBL" id="CP098755">
    <property type="protein sequence ID" value="USG66194.1"/>
    <property type="molecule type" value="Genomic_DNA"/>
</dbReference>
<evidence type="ECO:0000313" key="4">
    <source>
        <dbReference type="Proteomes" id="UP001056500"/>
    </source>
</evidence>
<name>A0ABY4WHL3_9BACL</name>
<reference evidence="3" key="1">
    <citation type="submission" date="2022-06" db="EMBL/GenBank/DDBJ databases">
        <title>Genome sequencing of Brevibacillus sp. BB3-R1.</title>
        <authorList>
            <person name="Heo J."/>
            <person name="Lee D."/>
            <person name="Won M."/>
            <person name="Han B.-H."/>
            <person name="Hong S.-B."/>
            <person name="Kwon S.-W."/>
        </authorList>
    </citation>
    <scope>NUCLEOTIDE SEQUENCE</scope>
    <source>
        <strain evidence="3">BB3-R1</strain>
    </source>
</reference>
<dbReference type="Proteomes" id="UP001056500">
    <property type="component" value="Chromosome"/>
</dbReference>
<sequence>MVKRSFVWFFVLSLCFQALFVPAVSAAYYEDVQGHWAQREIEELSNVNVYRLKYGNFYPDNPMARGEALVLLNRVLESVYGPLGVAKSNSHIDHRYSYKQETEQLAANMHVMLNVQTGFVNSFDPGDSMLYYLHLSERGGMKQPQKKNGDWWLSDEYLHKPLTREEASMILFHVLAPYKMRTSNFRVDEVEPYFSGYYQWKQDRKYVDTDSPYAAAIADFNLFVSEKTFEPNKQMTRAQFAVVLKRLYDFCKNDAPKQFHDTAAKQKAITNLFLTAADRAYQQRDQEQIDQFFSRSAQRTLEEIAPLPLHDYAGNLTLNKDENHPNRLWAKGSYQHPLTGSYQVTYMLEPASSNHYGWQVTKIEYQQK</sequence>
<evidence type="ECO:0000256" key="1">
    <source>
        <dbReference type="SAM" id="SignalP"/>
    </source>
</evidence>
<organism evidence="3 4">
    <name type="scientific">Brevibacillus ruminantium</name>
    <dbReference type="NCBI Taxonomy" id="2950604"/>
    <lineage>
        <taxon>Bacteria</taxon>
        <taxon>Bacillati</taxon>
        <taxon>Bacillota</taxon>
        <taxon>Bacilli</taxon>
        <taxon>Bacillales</taxon>
        <taxon>Paenibacillaceae</taxon>
        <taxon>Brevibacillus</taxon>
    </lineage>
</organism>
<evidence type="ECO:0000313" key="3">
    <source>
        <dbReference type="EMBL" id="USG66194.1"/>
    </source>
</evidence>
<keyword evidence="1" id="KW-0732">Signal</keyword>
<protein>
    <submittedName>
        <fullName evidence="3">S-layer homology domain-containing protein</fullName>
    </submittedName>
</protein>
<dbReference type="Pfam" id="PF00395">
    <property type="entry name" value="SLH"/>
    <property type="match status" value="1"/>
</dbReference>
<feature type="chain" id="PRO_5045661224" evidence="1">
    <location>
        <begin position="27"/>
        <end position="368"/>
    </location>
</feature>
<proteinExistence type="predicted"/>
<dbReference type="InterPro" id="IPR001119">
    <property type="entry name" value="SLH_dom"/>
</dbReference>
<feature type="domain" description="SLH" evidence="2">
    <location>
        <begin position="24"/>
        <end position="86"/>
    </location>
</feature>
<keyword evidence="4" id="KW-1185">Reference proteome</keyword>
<evidence type="ECO:0000259" key="2">
    <source>
        <dbReference type="PROSITE" id="PS51272"/>
    </source>
</evidence>
<feature type="signal peptide" evidence="1">
    <location>
        <begin position="1"/>
        <end position="26"/>
    </location>
</feature>
<dbReference type="RefSeq" id="WP_251873294.1">
    <property type="nucleotide sequence ID" value="NZ_CP098755.1"/>
</dbReference>
<feature type="domain" description="SLH" evidence="2">
    <location>
        <begin position="181"/>
        <end position="258"/>
    </location>
</feature>
<dbReference type="PROSITE" id="PS51272">
    <property type="entry name" value="SLH"/>
    <property type="match status" value="2"/>
</dbReference>